<organism evidence="1 2">
    <name type="scientific">Oedothorax gibbosus</name>
    <dbReference type="NCBI Taxonomy" id="931172"/>
    <lineage>
        <taxon>Eukaryota</taxon>
        <taxon>Metazoa</taxon>
        <taxon>Ecdysozoa</taxon>
        <taxon>Arthropoda</taxon>
        <taxon>Chelicerata</taxon>
        <taxon>Arachnida</taxon>
        <taxon>Araneae</taxon>
        <taxon>Araneomorphae</taxon>
        <taxon>Entelegynae</taxon>
        <taxon>Araneoidea</taxon>
        <taxon>Linyphiidae</taxon>
        <taxon>Erigoninae</taxon>
        <taxon>Oedothorax</taxon>
    </lineage>
</organism>
<evidence type="ECO:0000313" key="1">
    <source>
        <dbReference type="EMBL" id="KAG8171135.1"/>
    </source>
</evidence>
<evidence type="ECO:0000313" key="2">
    <source>
        <dbReference type="Proteomes" id="UP000827092"/>
    </source>
</evidence>
<comment type="caution">
    <text evidence="1">The sequence shown here is derived from an EMBL/GenBank/DDBJ whole genome shotgun (WGS) entry which is preliminary data.</text>
</comment>
<dbReference type="AlphaFoldDB" id="A0AAV6TGY1"/>
<name>A0AAV6TGY1_9ARAC</name>
<protein>
    <submittedName>
        <fullName evidence="1">Uncharacterized protein</fullName>
    </submittedName>
</protein>
<gene>
    <name evidence="1" type="ORF">JTE90_018603</name>
</gene>
<proteinExistence type="predicted"/>
<accession>A0AAV6TGY1</accession>
<keyword evidence="2" id="KW-1185">Reference proteome</keyword>
<reference evidence="1 2" key="1">
    <citation type="journal article" date="2022" name="Nat. Ecol. Evol.">
        <title>A masculinizing supergene underlies an exaggerated male reproductive morph in a spider.</title>
        <authorList>
            <person name="Hendrickx F."/>
            <person name="De Corte Z."/>
            <person name="Sonet G."/>
            <person name="Van Belleghem S.M."/>
            <person name="Kostlbacher S."/>
            <person name="Vangestel C."/>
        </authorList>
    </citation>
    <scope>NUCLEOTIDE SEQUENCE [LARGE SCALE GENOMIC DNA]</scope>
    <source>
        <strain evidence="1">W744_W776</strain>
    </source>
</reference>
<sequence>MNCNDFCPPLKFITTEPRSKNKGTSLESFLRSNRGAWRVSGLQRGAMGLLLSRHIFAKRAPCPHKKNGFFGWTPPWVNPSRSLERKIVIRPNHVLG</sequence>
<dbReference type="Proteomes" id="UP000827092">
    <property type="component" value="Unassembled WGS sequence"/>
</dbReference>
<dbReference type="EMBL" id="JAFNEN010004380">
    <property type="protein sequence ID" value="KAG8171135.1"/>
    <property type="molecule type" value="Genomic_DNA"/>
</dbReference>